<keyword evidence="2" id="KW-1185">Reference proteome</keyword>
<accession>A0ABR1ESQ0</accession>
<name>A0ABR1ESQ0_NECAM</name>
<evidence type="ECO:0000313" key="2">
    <source>
        <dbReference type="Proteomes" id="UP001303046"/>
    </source>
</evidence>
<protein>
    <submittedName>
        <fullName evidence="1">Uncharacterized protein</fullName>
    </submittedName>
</protein>
<evidence type="ECO:0000313" key="1">
    <source>
        <dbReference type="EMBL" id="KAK6765450.1"/>
    </source>
</evidence>
<organism evidence="1 2">
    <name type="scientific">Necator americanus</name>
    <name type="common">Human hookworm</name>
    <dbReference type="NCBI Taxonomy" id="51031"/>
    <lineage>
        <taxon>Eukaryota</taxon>
        <taxon>Metazoa</taxon>
        <taxon>Ecdysozoa</taxon>
        <taxon>Nematoda</taxon>
        <taxon>Chromadorea</taxon>
        <taxon>Rhabditida</taxon>
        <taxon>Rhabditina</taxon>
        <taxon>Rhabditomorpha</taxon>
        <taxon>Strongyloidea</taxon>
        <taxon>Ancylostomatidae</taxon>
        <taxon>Bunostominae</taxon>
        <taxon>Necator</taxon>
    </lineage>
</organism>
<dbReference type="EMBL" id="JAVFWL010000006">
    <property type="protein sequence ID" value="KAK6765450.1"/>
    <property type="molecule type" value="Genomic_DNA"/>
</dbReference>
<gene>
    <name evidence="1" type="primary">Necator_chrX.g25555</name>
    <name evidence="1" type="ORF">RB195_025389</name>
</gene>
<proteinExistence type="predicted"/>
<dbReference type="Proteomes" id="UP001303046">
    <property type="component" value="Unassembled WGS sequence"/>
</dbReference>
<sequence>MTEKNICYRQQRKKEVVYDDCIPKESLSQRDWHDEEDLNKCIGEIRTSRREVEITKEKFYSNLPSTELEDLANRSYSTLDGAKLQEQAGFRQWFSYVDHIQTVLNGMKFAGNTAYPLF</sequence>
<reference evidence="1 2" key="1">
    <citation type="submission" date="2023-08" db="EMBL/GenBank/DDBJ databases">
        <title>A Necator americanus chromosomal reference genome.</title>
        <authorList>
            <person name="Ilik V."/>
            <person name="Petrzelkova K.J."/>
            <person name="Pardy F."/>
            <person name="Fuh T."/>
            <person name="Niatou-Singa F.S."/>
            <person name="Gouil Q."/>
            <person name="Baker L."/>
            <person name="Ritchie M.E."/>
            <person name="Jex A.R."/>
            <person name="Gazzola D."/>
            <person name="Li H."/>
            <person name="Toshio Fujiwara R."/>
            <person name="Zhan B."/>
            <person name="Aroian R.V."/>
            <person name="Pafco B."/>
            <person name="Schwarz E.M."/>
        </authorList>
    </citation>
    <scope>NUCLEOTIDE SEQUENCE [LARGE SCALE GENOMIC DNA]</scope>
    <source>
        <strain evidence="1 2">Aroian</strain>
        <tissue evidence="1">Whole animal</tissue>
    </source>
</reference>
<comment type="caution">
    <text evidence="1">The sequence shown here is derived from an EMBL/GenBank/DDBJ whole genome shotgun (WGS) entry which is preliminary data.</text>
</comment>